<evidence type="ECO:0000256" key="1">
    <source>
        <dbReference type="ARBA" id="ARBA00010940"/>
    </source>
</evidence>
<evidence type="ECO:0000256" key="4">
    <source>
        <dbReference type="ARBA" id="ARBA00023163"/>
    </source>
</evidence>
<evidence type="ECO:0000313" key="8">
    <source>
        <dbReference type="Proteomes" id="UP000015105"/>
    </source>
</evidence>
<dbReference type="GO" id="GO:0090575">
    <property type="term" value="C:RNA polymerase II transcription regulator complex"/>
    <property type="evidence" value="ECO:0007669"/>
    <property type="project" value="TreeGrafter"/>
</dbReference>
<organism evidence="7 8">
    <name type="scientific">Aegilops tauschii subsp. strangulata</name>
    <name type="common">Goatgrass</name>
    <dbReference type="NCBI Taxonomy" id="200361"/>
    <lineage>
        <taxon>Eukaryota</taxon>
        <taxon>Viridiplantae</taxon>
        <taxon>Streptophyta</taxon>
        <taxon>Embryophyta</taxon>
        <taxon>Tracheophyta</taxon>
        <taxon>Spermatophyta</taxon>
        <taxon>Magnoliopsida</taxon>
        <taxon>Liliopsida</taxon>
        <taxon>Poales</taxon>
        <taxon>Poaceae</taxon>
        <taxon>BOP clade</taxon>
        <taxon>Pooideae</taxon>
        <taxon>Triticodae</taxon>
        <taxon>Triticeae</taxon>
        <taxon>Triticinae</taxon>
        <taxon>Aegilops</taxon>
    </lineage>
</organism>
<dbReference type="CDD" id="cd14660">
    <property type="entry name" value="E2F_DD"/>
    <property type="match status" value="1"/>
</dbReference>
<sequence>MLFCRGIDDSRPGEVSDDMSILQGDIEALTLQEHSLDGQISEMRDKLRELTEDENNQKWLYVTEDDIKSLPCFQNQTLIAIKAPHGTTLEVPDPDEVNDYPQRRYRIVLRSTMGPIDVYLVSQFEEMSGMETPPRSAQTISMDYLENPRTPLATGSNKDVEMENVQQGLIMPPDAPTTQDIGGMMKIVPSELDTDADYWLLSDTGVSITDMWKTAPDVEWEGIDINAEDFLEVGTPRQQDQPPSEMVDHPSCIS</sequence>
<dbReference type="Gramene" id="AET5Gv20342800.13">
    <property type="protein sequence ID" value="AET5Gv20342800.13"/>
    <property type="gene ID" value="AET5Gv20342800"/>
</dbReference>
<keyword evidence="8" id="KW-1185">Reference proteome</keyword>
<evidence type="ECO:0000256" key="5">
    <source>
        <dbReference type="SAM" id="MobiDB-lite"/>
    </source>
</evidence>
<dbReference type="InterPro" id="IPR015633">
    <property type="entry name" value="E2F"/>
</dbReference>
<dbReference type="GO" id="GO:0046983">
    <property type="term" value="F:protein dimerization activity"/>
    <property type="evidence" value="ECO:0007669"/>
    <property type="project" value="InterPro"/>
</dbReference>
<proteinExistence type="inferred from homology"/>
<evidence type="ECO:0000259" key="6">
    <source>
        <dbReference type="Pfam" id="PF16421"/>
    </source>
</evidence>
<keyword evidence="2" id="KW-0805">Transcription regulation</keyword>
<dbReference type="Gene3D" id="6.10.250.540">
    <property type="match status" value="1"/>
</dbReference>
<name>A0A453K8U2_AEGTS</name>
<keyword evidence="4" id="KW-0804">Transcription</keyword>
<dbReference type="PANTHER" id="PTHR12081">
    <property type="entry name" value="TRANSCRIPTION FACTOR E2F"/>
    <property type="match status" value="1"/>
</dbReference>
<reference evidence="7" key="3">
    <citation type="journal article" date="2017" name="Nature">
        <title>Genome sequence of the progenitor of the wheat D genome Aegilops tauschii.</title>
        <authorList>
            <person name="Luo M.C."/>
            <person name="Gu Y.Q."/>
            <person name="Puiu D."/>
            <person name="Wang H."/>
            <person name="Twardziok S.O."/>
            <person name="Deal K.R."/>
            <person name="Huo N."/>
            <person name="Zhu T."/>
            <person name="Wang L."/>
            <person name="Wang Y."/>
            <person name="McGuire P.E."/>
            <person name="Liu S."/>
            <person name="Long H."/>
            <person name="Ramasamy R.K."/>
            <person name="Rodriguez J.C."/>
            <person name="Van S.L."/>
            <person name="Yuan L."/>
            <person name="Wang Z."/>
            <person name="Xia Z."/>
            <person name="Xiao L."/>
            <person name="Anderson O.D."/>
            <person name="Ouyang S."/>
            <person name="Liang Y."/>
            <person name="Zimin A.V."/>
            <person name="Pertea G."/>
            <person name="Qi P."/>
            <person name="Bennetzen J.L."/>
            <person name="Dai X."/>
            <person name="Dawson M.W."/>
            <person name="Muller H.G."/>
            <person name="Kugler K."/>
            <person name="Rivarola-Duarte L."/>
            <person name="Spannagl M."/>
            <person name="Mayer K.F.X."/>
            <person name="Lu F.H."/>
            <person name="Bevan M.W."/>
            <person name="Leroy P."/>
            <person name="Li P."/>
            <person name="You F.M."/>
            <person name="Sun Q."/>
            <person name="Liu Z."/>
            <person name="Lyons E."/>
            <person name="Wicker T."/>
            <person name="Salzberg S.L."/>
            <person name="Devos K.M."/>
            <person name="Dvorak J."/>
        </authorList>
    </citation>
    <scope>NUCLEOTIDE SEQUENCE [LARGE SCALE GENOMIC DNA]</scope>
    <source>
        <strain evidence="7">cv. AL8/78</strain>
    </source>
</reference>
<dbReference type="Proteomes" id="UP000015105">
    <property type="component" value="Chromosome 5D"/>
</dbReference>
<dbReference type="AlphaFoldDB" id="A0A453K8U2"/>
<protein>
    <recommendedName>
        <fullName evidence="6">E2F transcription factor CC-MB domain-containing protein</fullName>
    </recommendedName>
</protein>
<dbReference type="InterPro" id="IPR037241">
    <property type="entry name" value="E2F-DP_heterodim"/>
</dbReference>
<comment type="similarity">
    <text evidence="1">Belongs to the E2F/DP family.</text>
</comment>
<dbReference type="EnsemblPlants" id="AET5Gv20342800.13">
    <property type="protein sequence ID" value="AET5Gv20342800.13"/>
    <property type="gene ID" value="AET5Gv20342800"/>
</dbReference>
<feature type="region of interest" description="Disordered" evidence="5">
    <location>
        <begin position="235"/>
        <end position="254"/>
    </location>
</feature>
<keyword evidence="3" id="KW-0238">DNA-binding</keyword>
<reference evidence="7" key="5">
    <citation type="journal article" date="2021" name="G3 (Bethesda)">
        <title>Aegilops tauschii genome assembly Aet v5.0 features greater sequence contiguity and improved annotation.</title>
        <authorList>
            <person name="Wang L."/>
            <person name="Zhu T."/>
            <person name="Rodriguez J.C."/>
            <person name="Deal K.R."/>
            <person name="Dubcovsky J."/>
            <person name="McGuire P.E."/>
            <person name="Lux T."/>
            <person name="Spannagl M."/>
            <person name="Mayer K.F.X."/>
            <person name="Baldrich P."/>
            <person name="Meyers B.C."/>
            <person name="Huo N."/>
            <person name="Gu Y.Q."/>
            <person name="Zhou H."/>
            <person name="Devos K.M."/>
            <person name="Bennetzen J.L."/>
            <person name="Unver T."/>
            <person name="Budak H."/>
            <person name="Gulick P.J."/>
            <person name="Galiba G."/>
            <person name="Kalapos B."/>
            <person name="Nelson D.R."/>
            <person name="Li P."/>
            <person name="You F.M."/>
            <person name="Luo M.C."/>
            <person name="Dvorak J."/>
        </authorList>
    </citation>
    <scope>NUCLEOTIDE SEQUENCE [LARGE SCALE GENOMIC DNA]</scope>
    <source>
        <strain evidence="7">cv. AL8/78</strain>
    </source>
</reference>
<feature type="domain" description="E2F transcription factor CC-MB" evidence="6">
    <location>
        <begin position="22"/>
        <end position="122"/>
    </location>
</feature>
<dbReference type="PANTHER" id="PTHR12081:SF18">
    <property type="entry name" value="TRANSCRIPTION FACTOR E2F2-RELATED"/>
    <property type="match status" value="1"/>
</dbReference>
<evidence type="ECO:0000256" key="2">
    <source>
        <dbReference type="ARBA" id="ARBA00023015"/>
    </source>
</evidence>
<dbReference type="SUPFAM" id="SSF144074">
    <property type="entry name" value="E2F-DP heterodimerization region"/>
    <property type="match status" value="1"/>
</dbReference>
<dbReference type="GO" id="GO:0000978">
    <property type="term" value="F:RNA polymerase II cis-regulatory region sequence-specific DNA binding"/>
    <property type="evidence" value="ECO:0007669"/>
    <property type="project" value="InterPro"/>
</dbReference>
<accession>A0A453K8U2</accession>
<dbReference type="Pfam" id="PF16421">
    <property type="entry name" value="E2F_CC-MB"/>
    <property type="match status" value="1"/>
</dbReference>
<evidence type="ECO:0000256" key="3">
    <source>
        <dbReference type="ARBA" id="ARBA00023125"/>
    </source>
</evidence>
<dbReference type="InterPro" id="IPR032198">
    <property type="entry name" value="E2F_CC-MB"/>
</dbReference>
<evidence type="ECO:0000313" key="7">
    <source>
        <dbReference type="EnsemblPlants" id="AET5Gv20342800.13"/>
    </source>
</evidence>
<reference evidence="8" key="2">
    <citation type="journal article" date="2017" name="Nat. Plants">
        <title>The Aegilops tauschii genome reveals multiple impacts of transposons.</title>
        <authorList>
            <person name="Zhao G."/>
            <person name="Zou C."/>
            <person name="Li K."/>
            <person name="Wang K."/>
            <person name="Li T."/>
            <person name="Gao L."/>
            <person name="Zhang X."/>
            <person name="Wang H."/>
            <person name="Yang Z."/>
            <person name="Liu X."/>
            <person name="Jiang W."/>
            <person name="Mao L."/>
            <person name="Kong X."/>
            <person name="Jiao Y."/>
            <person name="Jia J."/>
        </authorList>
    </citation>
    <scope>NUCLEOTIDE SEQUENCE [LARGE SCALE GENOMIC DNA]</scope>
    <source>
        <strain evidence="8">cv. AL8/78</strain>
    </source>
</reference>
<dbReference type="GO" id="GO:0000981">
    <property type="term" value="F:DNA-binding transcription factor activity, RNA polymerase II-specific"/>
    <property type="evidence" value="ECO:0007669"/>
    <property type="project" value="TreeGrafter"/>
</dbReference>
<reference evidence="8" key="1">
    <citation type="journal article" date="2014" name="Science">
        <title>Ancient hybridizations among the ancestral genomes of bread wheat.</title>
        <authorList>
            <consortium name="International Wheat Genome Sequencing Consortium,"/>
            <person name="Marcussen T."/>
            <person name="Sandve S.R."/>
            <person name="Heier L."/>
            <person name="Spannagl M."/>
            <person name="Pfeifer M."/>
            <person name="Jakobsen K.S."/>
            <person name="Wulff B.B."/>
            <person name="Steuernagel B."/>
            <person name="Mayer K.F."/>
            <person name="Olsen O.A."/>
        </authorList>
    </citation>
    <scope>NUCLEOTIDE SEQUENCE [LARGE SCALE GENOMIC DNA]</scope>
    <source>
        <strain evidence="8">cv. AL8/78</strain>
    </source>
</reference>
<reference evidence="7" key="4">
    <citation type="submission" date="2019-03" db="UniProtKB">
        <authorList>
            <consortium name="EnsemblPlants"/>
        </authorList>
    </citation>
    <scope>IDENTIFICATION</scope>
</reference>